<sequence length="48" mass="5392">MPIDASLWILVGAFLSFIRSERVQIATLAKRFTGQPQALTPIKKLDSY</sequence>
<dbReference type="EMBL" id="CP026512">
    <property type="protein sequence ID" value="QAX81392.1"/>
    <property type="molecule type" value="Genomic_DNA"/>
</dbReference>
<evidence type="ECO:0000313" key="2">
    <source>
        <dbReference type="Proteomes" id="UP000288953"/>
    </source>
</evidence>
<keyword evidence="2" id="KW-1185">Reference proteome</keyword>
<dbReference type="Proteomes" id="UP000288953">
    <property type="component" value="Chromosome"/>
</dbReference>
<proteinExistence type="predicted"/>
<gene>
    <name evidence="1" type="ORF">C3B55_00017</name>
</gene>
<name>A0ABX5R6Y1_9PSED</name>
<organism evidence="1 2">
    <name type="scientific">Candidatus Pseudomonas adelgestsugas</name>
    <dbReference type="NCBI Taxonomy" id="1302376"/>
    <lineage>
        <taxon>Bacteria</taxon>
        <taxon>Pseudomonadati</taxon>
        <taxon>Pseudomonadota</taxon>
        <taxon>Gammaproteobacteria</taxon>
        <taxon>Pseudomonadales</taxon>
        <taxon>Pseudomonadaceae</taxon>
        <taxon>Pseudomonas</taxon>
    </lineage>
</organism>
<evidence type="ECO:0000313" key="1">
    <source>
        <dbReference type="EMBL" id="QAX81392.1"/>
    </source>
</evidence>
<dbReference type="RefSeq" id="WP_157978038.1">
    <property type="nucleotide sequence ID" value="NZ_CP026512.1"/>
</dbReference>
<accession>A0ABX5R6Y1</accession>
<protein>
    <submittedName>
        <fullName evidence="1">Uncharacterized protein</fullName>
    </submittedName>
</protein>
<reference evidence="1 2" key="1">
    <citation type="journal article" date="2018" name="Genome Biol. Evol.">
        <title>Partnering With a Pest: Genomes of Hemlock Woolly Adelgid Symbionts Reveal Atypical Nutritional Provisioning Patterns in Dual-Obligate Bacteria.</title>
        <authorList>
            <person name="Weglarz K.M."/>
            <person name="Havill N.P."/>
            <person name="Burke G.R."/>
            <person name="von Dohlen C.D."/>
        </authorList>
    </citation>
    <scope>NUCLEOTIDE SEQUENCE [LARGE SCALE GENOMIC DNA]</scope>
    <source>
        <strain evidence="1 2">HWA_ENA</strain>
    </source>
</reference>